<dbReference type="HAMAP" id="MF_02087">
    <property type="entry name" value="PLP_homeostasis"/>
    <property type="match status" value="1"/>
</dbReference>
<dbReference type="InterPro" id="IPR029066">
    <property type="entry name" value="PLP-binding_barrel"/>
</dbReference>
<evidence type="ECO:0000256" key="4">
    <source>
        <dbReference type="RuleBase" id="RU004514"/>
    </source>
</evidence>
<dbReference type="Proteomes" id="UP000191153">
    <property type="component" value="Unassembled WGS sequence"/>
</dbReference>
<protein>
    <recommendedName>
        <fullName evidence="2">Pyridoxal phosphate homeostasis protein</fullName>
        <shortName evidence="2">PLP homeostasis protein</shortName>
    </recommendedName>
</protein>
<dbReference type="CDD" id="cd00635">
    <property type="entry name" value="PLPDE_III_YBL036c_like"/>
    <property type="match status" value="1"/>
</dbReference>
<feature type="domain" description="Alanine racemase N-terminal" evidence="5">
    <location>
        <begin position="13"/>
        <end position="222"/>
    </location>
</feature>
<comment type="function">
    <text evidence="2">Pyridoxal 5'-phosphate (PLP)-binding protein, which is involved in PLP homeostasis.</text>
</comment>
<dbReference type="RefSeq" id="WP_078692644.1">
    <property type="nucleotide sequence ID" value="NZ_FUWX01000004.1"/>
</dbReference>
<keyword evidence="1 2" id="KW-0663">Pyridoxal phosphate</keyword>
<dbReference type="PIRSF" id="PIRSF004848">
    <property type="entry name" value="YBL036c_PLPDEIII"/>
    <property type="match status" value="1"/>
</dbReference>
<dbReference type="InterPro" id="IPR001608">
    <property type="entry name" value="Ala_racemase_N"/>
</dbReference>
<evidence type="ECO:0000256" key="2">
    <source>
        <dbReference type="HAMAP-Rule" id="MF_02087"/>
    </source>
</evidence>
<dbReference type="PROSITE" id="PS01211">
    <property type="entry name" value="UPF0001"/>
    <property type="match status" value="1"/>
</dbReference>
<dbReference type="PANTHER" id="PTHR10146">
    <property type="entry name" value="PROLINE SYNTHETASE CO-TRANSCRIBED BACTERIAL HOMOLOG PROTEIN"/>
    <property type="match status" value="1"/>
</dbReference>
<comment type="similarity">
    <text evidence="2 4">Belongs to the pyridoxal phosphate-binding protein YggS/PROSC family.</text>
</comment>
<dbReference type="EMBL" id="FUWX01000004">
    <property type="protein sequence ID" value="SJZ33928.1"/>
    <property type="molecule type" value="Genomic_DNA"/>
</dbReference>
<dbReference type="InterPro" id="IPR011078">
    <property type="entry name" value="PyrdxlP_homeostasis"/>
</dbReference>
<sequence length="223" mass="26060">MTIKENILEILDDIKKYSPNPEKVKLVAVTKYVDSDTIKEVLKTGVNILGENKVQVIEEKRKELPENEYDIKWHFIGNLQKNKVKYIASYIDMVHSINKLSLAEEIDKRAKSHNRKIDVLLEINISEEESKEGYILKELLEDIPKLLKLENINICGLMTMAPFEEDEEKIRTIFRNLRLLKEKWNKEYFNGQLKELSMGMSQDYKIALEEGATLIRVGSKIYK</sequence>
<dbReference type="STRING" id="180163.SAMN02745174_00092"/>
<dbReference type="GO" id="GO:0030170">
    <property type="term" value="F:pyridoxal phosphate binding"/>
    <property type="evidence" value="ECO:0007669"/>
    <property type="project" value="UniProtKB-UniRule"/>
</dbReference>
<dbReference type="AlphaFoldDB" id="A0A1T4JUV6"/>
<evidence type="ECO:0000256" key="1">
    <source>
        <dbReference type="ARBA" id="ARBA00022898"/>
    </source>
</evidence>
<name>A0A1T4JUV6_9FUSO</name>
<comment type="cofactor">
    <cofactor evidence="3">
        <name>pyridoxal 5'-phosphate</name>
        <dbReference type="ChEBI" id="CHEBI:597326"/>
    </cofactor>
</comment>
<dbReference type="NCBIfam" id="TIGR00044">
    <property type="entry name" value="YggS family pyridoxal phosphate-dependent enzyme"/>
    <property type="match status" value="1"/>
</dbReference>
<dbReference type="OrthoDB" id="9804072at2"/>
<dbReference type="PANTHER" id="PTHR10146:SF14">
    <property type="entry name" value="PYRIDOXAL PHOSPHATE HOMEOSTASIS PROTEIN"/>
    <property type="match status" value="1"/>
</dbReference>
<evidence type="ECO:0000313" key="6">
    <source>
        <dbReference type="EMBL" id="SJZ33928.1"/>
    </source>
</evidence>
<evidence type="ECO:0000259" key="5">
    <source>
        <dbReference type="Pfam" id="PF01168"/>
    </source>
</evidence>
<accession>A0A1T4JUV6</accession>
<feature type="modified residue" description="N6-(pyridoxal phosphate)lysine" evidence="2 3">
    <location>
        <position position="31"/>
    </location>
</feature>
<dbReference type="SUPFAM" id="SSF51419">
    <property type="entry name" value="PLP-binding barrel"/>
    <property type="match status" value="1"/>
</dbReference>
<reference evidence="6 7" key="1">
    <citation type="submission" date="2017-02" db="EMBL/GenBank/DDBJ databases">
        <authorList>
            <person name="Peterson S.W."/>
        </authorList>
    </citation>
    <scope>NUCLEOTIDE SEQUENCE [LARGE SCALE GENOMIC DNA]</scope>
    <source>
        <strain evidence="6 7">ATCC 700028</strain>
    </source>
</reference>
<keyword evidence="7" id="KW-1185">Reference proteome</keyword>
<dbReference type="FunFam" id="3.20.20.10:FF:000018">
    <property type="entry name" value="Pyridoxal phosphate homeostasis protein"/>
    <property type="match status" value="1"/>
</dbReference>
<organism evidence="6 7">
    <name type="scientific">Cetobacterium ceti</name>
    <dbReference type="NCBI Taxonomy" id="180163"/>
    <lineage>
        <taxon>Bacteria</taxon>
        <taxon>Fusobacteriati</taxon>
        <taxon>Fusobacteriota</taxon>
        <taxon>Fusobacteriia</taxon>
        <taxon>Fusobacteriales</taxon>
        <taxon>Fusobacteriaceae</taxon>
        <taxon>Cetobacterium</taxon>
    </lineage>
</organism>
<evidence type="ECO:0000256" key="3">
    <source>
        <dbReference type="PIRSR" id="PIRSR004848-1"/>
    </source>
</evidence>
<proteinExistence type="inferred from homology"/>
<evidence type="ECO:0000313" key="7">
    <source>
        <dbReference type="Proteomes" id="UP000191153"/>
    </source>
</evidence>
<dbReference type="Pfam" id="PF01168">
    <property type="entry name" value="Ala_racemase_N"/>
    <property type="match status" value="1"/>
</dbReference>
<dbReference type="Gene3D" id="3.20.20.10">
    <property type="entry name" value="Alanine racemase"/>
    <property type="match status" value="1"/>
</dbReference>
<gene>
    <name evidence="6" type="ORF">SAMN02745174_00092</name>
</gene>